<dbReference type="Proteomes" id="UP000287188">
    <property type="component" value="Unassembled WGS sequence"/>
</dbReference>
<comment type="caution">
    <text evidence="2">The sequence shown here is derived from an EMBL/GenBank/DDBJ whole genome shotgun (WGS) entry which is preliminary data.</text>
</comment>
<reference evidence="3" key="1">
    <citation type="submission" date="2018-12" db="EMBL/GenBank/DDBJ databases">
        <title>Tengunoibacter tsumagoiensis gen. nov., sp. nov., Dictyobacter kobayashii sp. nov., D. alpinus sp. nov., and D. joshuensis sp. nov. and description of Dictyobacteraceae fam. nov. within the order Ktedonobacterales isolated from Tengu-no-mugimeshi.</title>
        <authorList>
            <person name="Wang C.M."/>
            <person name="Zheng Y."/>
            <person name="Sakai Y."/>
            <person name="Toyoda A."/>
            <person name="Minakuchi Y."/>
            <person name="Abe K."/>
            <person name="Yokota A."/>
            <person name="Yabe S."/>
        </authorList>
    </citation>
    <scope>NUCLEOTIDE SEQUENCE [LARGE SCALE GENOMIC DNA]</scope>
    <source>
        <strain evidence="3">Uno11</strain>
    </source>
</reference>
<keyword evidence="3" id="KW-1185">Reference proteome</keyword>
<proteinExistence type="predicted"/>
<evidence type="ECO:0000313" key="2">
    <source>
        <dbReference type="EMBL" id="GCE23833.1"/>
    </source>
</evidence>
<accession>A0A402AXP1</accession>
<evidence type="ECO:0000313" key="3">
    <source>
        <dbReference type="Proteomes" id="UP000287188"/>
    </source>
</evidence>
<keyword evidence="1" id="KW-0472">Membrane</keyword>
<keyword evidence="1" id="KW-0812">Transmembrane</keyword>
<name>A0A402AXP1_9CHLR</name>
<protein>
    <submittedName>
        <fullName evidence="2">Uncharacterized protein</fullName>
    </submittedName>
</protein>
<dbReference type="EMBL" id="BIFS01000002">
    <property type="protein sequence ID" value="GCE23833.1"/>
    <property type="molecule type" value="Genomic_DNA"/>
</dbReference>
<evidence type="ECO:0000256" key="1">
    <source>
        <dbReference type="SAM" id="Phobius"/>
    </source>
</evidence>
<gene>
    <name evidence="2" type="ORF">KDK_76330</name>
</gene>
<dbReference type="Gene3D" id="1.20.1640.10">
    <property type="entry name" value="Multidrug efflux transporter AcrB transmembrane domain"/>
    <property type="match status" value="2"/>
</dbReference>
<feature type="transmembrane region" description="Helical" evidence="1">
    <location>
        <begin position="46"/>
        <end position="66"/>
    </location>
</feature>
<organism evidence="2 3">
    <name type="scientific">Dictyobacter kobayashii</name>
    <dbReference type="NCBI Taxonomy" id="2014872"/>
    <lineage>
        <taxon>Bacteria</taxon>
        <taxon>Bacillati</taxon>
        <taxon>Chloroflexota</taxon>
        <taxon>Ktedonobacteria</taxon>
        <taxon>Ktedonobacterales</taxon>
        <taxon>Dictyobacteraceae</taxon>
        <taxon>Dictyobacter</taxon>
    </lineage>
</organism>
<sequence>MALTIIPVLAYWFLKSPKAGKESKPEKVSLLERGYTALVRWVTGRAWQRALTLVIALAILVGTFSLTGRLQTNLFGSSGQNTYSVTLTMHPLPACRKRMPQLNR</sequence>
<dbReference type="AlphaFoldDB" id="A0A402AXP1"/>
<keyword evidence="1" id="KW-1133">Transmembrane helix</keyword>